<dbReference type="RefSeq" id="WP_106165641.1">
    <property type="nucleotide sequence ID" value="NZ_PVUF01000033.1"/>
</dbReference>
<dbReference type="PANTHER" id="PTHR39203:SF1">
    <property type="entry name" value="CYTOPLASMIC PROTEIN"/>
    <property type="match status" value="1"/>
</dbReference>
<evidence type="ECO:0000259" key="1">
    <source>
        <dbReference type="SMART" id="SM01022"/>
    </source>
</evidence>
<comment type="caution">
    <text evidence="2">The sequence shown here is derived from an EMBL/GenBank/DDBJ whole genome shotgun (WGS) entry which is preliminary data.</text>
</comment>
<sequence>MSAIEALKDRYPGAVTFKFGDSSALSSALVSLVRSGRKVASCGALSDYENGEPRPVVGRRDIVLAWDGSPELVIETVEVVQCRFEEVTEAMALAEGENDDLEGWRKDHRDYFERNGGFSSEMQLVWERFVLLEDLAPKG</sequence>
<dbReference type="InterPro" id="IPR007374">
    <property type="entry name" value="ASCH_domain"/>
</dbReference>
<dbReference type="Pfam" id="PF04266">
    <property type="entry name" value="ASCH"/>
    <property type="match status" value="1"/>
</dbReference>
<dbReference type="OrthoDB" id="9807542at2"/>
<name>A0A2T1A209_TRISK</name>
<dbReference type="Gene3D" id="3.10.400.10">
    <property type="entry name" value="Sulfate adenylyltransferase"/>
    <property type="match status" value="1"/>
</dbReference>
<evidence type="ECO:0000313" key="3">
    <source>
        <dbReference type="Proteomes" id="UP000237718"/>
    </source>
</evidence>
<feature type="domain" description="ASCH" evidence="1">
    <location>
        <begin position="17"/>
        <end position="133"/>
    </location>
</feature>
<reference evidence="2 3" key="1">
    <citation type="submission" date="2018-03" db="EMBL/GenBank/DDBJ databases">
        <title>Genomic Encyclopedia of Archaeal and Bacterial Type Strains, Phase II (KMG-II): from individual species to whole genera.</title>
        <authorList>
            <person name="Goeker M."/>
        </authorList>
    </citation>
    <scope>NUCLEOTIDE SEQUENCE [LARGE SCALE GENOMIC DNA]</scope>
    <source>
        <strain evidence="2 3">DSM 25328</strain>
    </source>
</reference>
<dbReference type="SUPFAM" id="SSF88697">
    <property type="entry name" value="PUA domain-like"/>
    <property type="match status" value="1"/>
</dbReference>
<dbReference type="InterPro" id="IPR009326">
    <property type="entry name" value="DUF984"/>
</dbReference>
<organism evidence="2 3">
    <name type="scientific">Tritonibacter scottomollicae</name>
    <name type="common">Epibacterium scottomollicae</name>
    <dbReference type="NCBI Taxonomy" id="483013"/>
    <lineage>
        <taxon>Bacteria</taxon>
        <taxon>Pseudomonadati</taxon>
        <taxon>Pseudomonadota</taxon>
        <taxon>Alphaproteobacteria</taxon>
        <taxon>Rhodobacterales</taxon>
        <taxon>Paracoccaceae</taxon>
        <taxon>Tritonibacter</taxon>
    </lineage>
</organism>
<protein>
    <submittedName>
        <fullName evidence="2">Uncharacterized protein YhfF</fullName>
    </submittedName>
</protein>
<dbReference type="InterPro" id="IPR015947">
    <property type="entry name" value="PUA-like_sf"/>
</dbReference>
<proteinExistence type="predicted"/>
<evidence type="ECO:0000313" key="2">
    <source>
        <dbReference type="EMBL" id="PRZ42623.1"/>
    </source>
</evidence>
<dbReference type="SMART" id="SM01022">
    <property type="entry name" value="ASCH"/>
    <property type="match status" value="1"/>
</dbReference>
<gene>
    <name evidence="2" type="ORF">CLV89_13310</name>
</gene>
<dbReference type="AlphaFoldDB" id="A0A2T1A209"/>
<accession>A0A2T1A209</accession>
<dbReference type="PANTHER" id="PTHR39203">
    <property type="entry name" value="CYTOPLASMIC PROTEIN-RELATED"/>
    <property type="match status" value="1"/>
</dbReference>
<dbReference type="EMBL" id="PVUF01000033">
    <property type="protein sequence ID" value="PRZ42623.1"/>
    <property type="molecule type" value="Genomic_DNA"/>
</dbReference>
<dbReference type="Proteomes" id="UP000237718">
    <property type="component" value="Unassembled WGS sequence"/>
</dbReference>